<proteinExistence type="predicted"/>
<evidence type="ECO:0000313" key="2">
    <source>
        <dbReference type="Proteomes" id="UP000239735"/>
    </source>
</evidence>
<dbReference type="EMBL" id="OKRB01000006">
    <property type="protein sequence ID" value="SPE17562.1"/>
    <property type="molecule type" value="Genomic_DNA"/>
</dbReference>
<reference evidence="2" key="1">
    <citation type="submission" date="2018-02" db="EMBL/GenBank/DDBJ databases">
        <authorList>
            <person name="Hausmann B."/>
        </authorList>
    </citation>
    <scope>NUCLEOTIDE SEQUENCE [LARGE SCALE GENOMIC DNA]</scope>
    <source>
        <strain evidence="2">Peat soil MAG SbA5</strain>
    </source>
</reference>
<organism evidence="1 2">
    <name type="scientific">Candidatus Sulfuritelmatomonas gaucii</name>
    <dbReference type="NCBI Taxonomy" id="2043161"/>
    <lineage>
        <taxon>Bacteria</taxon>
        <taxon>Pseudomonadati</taxon>
        <taxon>Acidobacteriota</taxon>
        <taxon>Terriglobia</taxon>
        <taxon>Terriglobales</taxon>
        <taxon>Acidobacteriaceae</taxon>
        <taxon>Candidatus Sulfuritelmatomonas</taxon>
    </lineage>
</organism>
<dbReference type="AlphaFoldDB" id="A0A2N9L2L7"/>
<name>A0A2N9L2L7_9BACT</name>
<evidence type="ECO:0000313" key="1">
    <source>
        <dbReference type="EMBL" id="SPE17562.1"/>
    </source>
</evidence>
<accession>A0A2N9L2L7</accession>
<sequence length="326" mass="35686">MRKLIAFIVELLLAAGLGLGIWHWWRASRATGKLPELRAVMKDEDEPRPIEPTLALQVNEDEEATVFPGTPVWFQLSAANEAAMNDVAGTRMLAAKIERLKSDVAQGHAPPESLQRAMADYQKRTAPSTITLGDASHPWTEAVQFVVRDDQGGEKPLPFALKLLGDQSATVKLDTVYTAQTNFGNRSVDIAPGTYSIAACLGATGSWRGRACSDAVKLTVELRPGKLTPDQQLALDRQKARYGLLAGDYDAIESYGRELVKADKNSGPGHIYLGEAGLGKVKNDVALQEFVTARMLYNRQNPNVGEQPMYLITRINQLLEKMLGTK</sequence>
<dbReference type="OrthoDB" id="9829408at2"/>
<protein>
    <submittedName>
        <fullName evidence="1">Uncharacterized protein</fullName>
    </submittedName>
</protein>
<gene>
    <name evidence="1" type="ORF">SBA5_1030008</name>
</gene>
<dbReference type="Proteomes" id="UP000239735">
    <property type="component" value="Unassembled WGS sequence"/>
</dbReference>